<gene>
    <name evidence="15" type="ORF">LODBEIA_P18570</name>
</gene>
<evidence type="ECO:0000259" key="13">
    <source>
        <dbReference type="PROSITE" id="PS51192"/>
    </source>
</evidence>
<keyword evidence="10" id="KW-0539">Nucleus</keyword>
<feature type="compositionally biased region" description="Acidic residues" evidence="12">
    <location>
        <begin position="196"/>
        <end position="241"/>
    </location>
</feature>
<dbReference type="SMART" id="SM00490">
    <property type="entry name" value="HELICc"/>
    <property type="match status" value="1"/>
</dbReference>
<dbReference type="Proteomes" id="UP001497383">
    <property type="component" value="Chromosome 2"/>
</dbReference>
<dbReference type="InterPro" id="IPR050496">
    <property type="entry name" value="SNF2_RAD54_helicase_repair"/>
</dbReference>
<dbReference type="InterPro" id="IPR058951">
    <property type="entry name" value="WHD_Rad26_CSB-like"/>
</dbReference>
<reference evidence="15 16" key="1">
    <citation type="submission" date="2024-03" db="EMBL/GenBank/DDBJ databases">
        <authorList>
            <person name="Brejova B."/>
        </authorList>
    </citation>
    <scope>NUCLEOTIDE SEQUENCE [LARGE SCALE GENOMIC DNA]</scope>
    <source>
        <strain evidence="15 16">CBS 14171</strain>
    </source>
</reference>
<feature type="compositionally biased region" description="Gly residues" evidence="12">
    <location>
        <begin position="115"/>
        <end position="127"/>
    </location>
</feature>
<sequence>MAEVQLFDQVDLENDISNKANRLLLIKDIEQDEKRLERATKDLNVTIKHINQLRSRLANPNTKVSERTRIKEQIKWLEENELAERKSDFQDVKTRLGESKKALSESQNSKRKAGEGGSGNGGNGGGKLADETEREYLIRTGKITAFGNESAFQSLDSPGDEKQSHVFLRKPGFYEDVNELKSCGEDLEAEAKDQEYVEEDEEEPDEPEAKDDDYVYEEEAAEPDAVEDQELEEELEEEQEEIETRNIDDGDESRYQRRLKAWIRRRSQLRKTDERPDEPEWMKPHPSIADAKLNDTFKLPGDIYPSLFDYQKTCVQWLWELYSQKTGGIIGDEMGLGKTIQVISFLAGLHYSGLLDKPVIVVVPATVLNQWVNEFHRWWPPLRCVILHSIGSGMSKDRKISEEKLEEFMEDWDPKTSKSSLQGVKSQINAKEIIDKVQEKGHVLVTTYVGLQMYSKYILPKQWGYCVLDEGHKIRNPDSNISLTCKQIKTVNRIILSGTPIQNNLTELWSLFDFVFPGRLGTLPVFDSQFAVPIKIGGYANSNNLQVKTAYKCAVVLRDLISPYLLRRLKNDVAQDLPKKNEMVLFVRLTQAQQEMYERFLESEDLNAIIKGKRNVLMGVDTLRKICNHPDLVYREALMHRESYGDPSKSGKMQVLKNLLQLWQKEEHKTLVFCQTRQMLDILEKFVANLPVLGDQKKDAKFNYLRMDGSTPIVNRQSLVDAFNNDPNLHVFLLTTKVGGLGVNLTGADRVIIYDPDWNPSTDIQARERAWRLGQKKDITIYRLMTTGSIEEKIYHRQIFKTFLQNKILKDPKQRRFFKNSDLHDLFTLGDQSEQGTETGDMFNAEGEEKYGGDKIRKDNSLMKKKYRNDDDFYQVAKINGVSKLDKFNDDDGDGEDGGSDEDSRFMKGIFAKSGVHSTLKHDQIIDSNSYEASLAEQEASKYANEAVNALRQSRQSARKNKIGTPTWTGRFGSAGKLKGTFGTKKRKTNGGGGGGGEGESESSAAILENLRKMNDLKSENERDEEKLDREKTVEKLLNYLSTQVDHFSTSNDIIKGNNLKLVSDKDMIIIRSMLREIADWDGVKKGWKLKEQYVSI</sequence>
<name>A0ABP0ZHJ7_9ASCO</name>
<keyword evidence="6" id="KW-0347">Helicase</keyword>
<dbReference type="InterPro" id="IPR027417">
    <property type="entry name" value="P-loop_NTPase"/>
</dbReference>
<protein>
    <recommendedName>
        <fullName evidence="17">DNA repair and recombination protein RAD26</fullName>
    </recommendedName>
</protein>
<evidence type="ECO:0000256" key="7">
    <source>
        <dbReference type="ARBA" id="ARBA00022840"/>
    </source>
</evidence>
<dbReference type="InterPro" id="IPR049730">
    <property type="entry name" value="SNF2/RAD54-like_C"/>
</dbReference>
<organism evidence="15 16">
    <name type="scientific">Lodderomyces beijingensis</name>
    <dbReference type="NCBI Taxonomy" id="1775926"/>
    <lineage>
        <taxon>Eukaryota</taxon>
        <taxon>Fungi</taxon>
        <taxon>Dikarya</taxon>
        <taxon>Ascomycota</taxon>
        <taxon>Saccharomycotina</taxon>
        <taxon>Pichiomycetes</taxon>
        <taxon>Debaryomycetaceae</taxon>
        <taxon>Candida/Lodderomyces clade</taxon>
        <taxon>Lodderomyces</taxon>
    </lineage>
</organism>
<feature type="domain" description="Helicase C-terminal" evidence="14">
    <location>
        <begin position="655"/>
        <end position="824"/>
    </location>
</feature>
<feature type="region of interest" description="Disordered" evidence="12">
    <location>
        <begin position="975"/>
        <end position="1002"/>
    </location>
</feature>
<dbReference type="InterPro" id="IPR001650">
    <property type="entry name" value="Helicase_C-like"/>
</dbReference>
<dbReference type="InterPro" id="IPR038718">
    <property type="entry name" value="SNF2-like_sf"/>
</dbReference>
<evidence type="ECO:0000256" key="5">
    <source>
        <dbReference type="ARBA" id="ARBA00022801"/>
    </source>
</evidence>
<evidence type="ECO:0000256" key="12">
    <source>
        <dbReference type="SAM" id="MobiDB-lite"/>
    </source>
</evidence>
<evidence type="ECO:0000256" key="3">
    <source>
        <dbReference type="ARBA" id="ARBA00022741"/>
    </source>
</evidence>
<keyword evidence="4" id="KW-0227">DNA damage</keyword>
<dbReference type="SMART" id="SM00487">
    <property type="entry name" value="DEXDc"/>
    <property type="match status" value="1"/>
</dbReference>
<dbReference type="CDD" id="cd18793">
    <property type="entry name" value="SF2_C_SNF"/>
    <property type="match status" value="1"/>
</dbReference>
<proteinExistence type="inferred from homology"/>
<evidence type="ECO:0000256" key="6">
    <source>
        <dbReference type="ARBA" id="ARBA00022806"/>
    </source>
</evidence>
<dbReference type="Gene3D" id="3.40.50.10810">
    <property type="entry name" value="Tandem AAA-ATPase domain"/>
    <property type="match status" value="1"/>
</dbReference>
<evidence type="ECO:0000313" key="15">
    <source>
        <dbReference type="EMBL" id="CAK9437479.1"/>
    </source>
</evidence>
<dbReference type="CDD" id="cd18000">
    <property type="entry name" value="DEXHc_ERCC6"/>
    <property type="match status" value="1"/>
</dbReference>
<dbReference type="InterPro" id="IPR014001">
    <property type="entry name" value="Helicase_ATP-bd"/>
</dbReference>
<keyword evidence="8" id="KW-0238">DNA-binding</keyword>
<keyword evidence="11" id="KW-0175">Coiled coil</keyword>
<evidence type="ECO:0000256" key="9">
    <source>
        <dbReference type="ARBA" id="ARBA00023204"/>
    </source>
</evidence>
<keyword evidence="7" id="KW-0067">ATP-binding</keyword>
<dbReference type="Pfam" id="PF00271">
    <property type="entry name" value="Helicase_C"/>
    <property type="match status" value="1"/>
</dbReference>
<feature type="region of interest" description="Disordered" evidence="12">
    <location>
        <begin position="831"/>
        <end position="851"/>
    </location>
</feature>
<dbReference type="PANTHER" id="PTHR45629">
    <property type="entry name" value="SNF2/RAD54 FAMILY MEMBER"/>
    <property type="match status" value="1"/>
</dbReference>
<dbReference type="Pfam" id="PF25875">
    <property type="entry name" value="WHD_Rad26_CSB"/>
    <property type="match status" value="1"/>
</dbReference>
<feature type="region of interest" description="Disordered" evidence="12">
    <location>
        <begin position="179"/>
        <end position="249"/>
    </location>
</feature>
<dbReference type="PANTHER" id="PTHR45629:SF7">
    <property type="entry name" value="DNA EXCISION REPAIR PROTEIN ERCC-6-RELATED"/>
    <property type="match status" value="1"/>
</dbReference>
<evidence type="ECO:0000256" key="8">
    <source>
        <dbReference type="ARBA" id="ARBA00023125"/>
    </source>
</evidence>
<dbReference type="Gene3D" id="3.40.50.300">
    <property type="entry name" value="P-loop containing nucleotide triphosphate hydrolases"/>
    <property type="match status" value="1"/>
</dbReference>
<evidence type="ECO:0000256" key="4">
    <source>
        <dbReference type="ARBA" id="ARBA00022763"/>
    </source>
</evidence>
<feature type="coiled-coil region" evidence="11">
    <location>
        <begin position="1007"/>
        <end position="1034"/>
    </location>
</feature>
<evidence type="ECO:0008006" key="17">
    <source>
        <dbReference type="Google" id="ProtNLM"/>
    </source>
</evidence>
<dbReference type="SUPFAM" id="SSF52540">
    <property type="entry name" value="P-loop containing nucleoside triphosphate hydrolases"/>
    <property type="match status" value="2"/>
</dbReference>
<accession>A0ABP0ZHJ7</accession>
<comment type="subcellular location">
    <subcellularLocation>
        <location evidence="1">Nucleus</location>
    </subcellularLocation>
</comment>
<feature type="region of interest" description="Disordered" evidence="12">
    <location>
        <begin position="97"/>
        <end position="133"/>
    </location>
</feature>
<evidence type="ECO:0000256" key="1">
    <source>
        <dbReference type="ARBA" id="ARBA00004123"/>
    </source>
</evidence>
<evidence type="ECO:0000256" key="2">
    <source>
        <dbReference type="ARBA" id="ARBA00007025"/>
    </source>
</evidence>
<dbReference type="InterPro" id="IPR000330">
    <property type="entry name" value="SNF2_N"/>
</dbReference>
<dbReference type="RefSeq" id="XP_066828795.1">
    <property type="nucleotide sequence ID" value="XM_066971791.1"/>
</dbReference>
<dbReference type="PROSITE" id="PS51194">
    <property type="entry name" value="HELICASE_CTER"/>
    <property type="match status" value="1"/>
</dbReference>
<keyword evidence="9" id="KW-0234">DNA repair</keyword>
<keyword evidence="5" id="KW-0378">Hydrolase</keyword>
<dbReference type="Pfam" id="PF00176">
    <property type="entry name" value="SNF2-rel_dom"/>
    <property type="match status" value="1"/>
</dbReference>
<comment type="similarity">
    <text evidence="2">Belongs to the SNF2/RAD54 helicase family.</text>
</comment>
<feature type="domain" description="Helicase ATP-binding" evidence="13">
    <location>
        <begin position="319"/>
        <end position="518"/>
    </location>
</feature>
<evidence type="ECO:0000256" key="10">
    <source>
        <dbReference type="ARBA" id="ARBA00023242"/>
    </source>
</evidence>
<evidence type="ECO:0000313" key="16">
    <source>
        <dbReference type="Proteomes" id="UP001497383"/>
    </source>
</evidence>
<feature type="compositionally biased region" description="Basic and acidic residues" evidence="12">
    <location>
        <begin position="179"/>
        <end position="195"/>
    </location>
</feature>
<keyword evidence="3" id="KW-0547">Nucleotide-binding</keyword>
<evidence type="ECO:0000259" key="14">
    <source>
        <dbReference type="PROSITE" id="PS51194"/>
    </source>
</evidence>
<evidence type="ECO:0000256" key="11">
    <source>
        <dbReference type="SAM" id="Coils"/>
    </source>
</evidence>
<dbReference type="PROSITE" id="PS51192">
    <property type="entry name" value="HELICASE_ATP_BIND_1"/>
    <property type="match status" value="1"/>
</dbReference>
<dbReference type="EMBL" id="OZ022406">
    <property type="protein sequence ID" value="CAK9437479.1"/>
    <property type="molecule type" value="Genomic_DNA"/>
</dbReference>
<dbReference type="GeneID" id="92207053"/>
<keyword evidence="16" id="KW-1185">Reference proteome</keyword>